<dbReference type="InterPro" id="IPR046538">
    <property type="entry name" value="DUF6603"/>
</dbReference>
<feature type="compositionally biased region" description="Polar residues" evidence="1">
    <location>
        <begin position="631"/>
        <end position="642"/>
    </location>
</feature>
<gene>
    <name evidence="3" type="ORF">BAUCODRAFT_28742</name>
</gene>
<evidence type="ECO:0000259" key="2">
    <source>
        <dbReference type="Pfam" id="PF20248"/>
    </source>
</evidence>
<dbReference type="KEGG" id="bcom:BAUCODRAFT_28742"/>
<dbReference type="Proteomes" id="UP000011761">
    <property type="component" value="Unassembled WGS sequence"/>
</dbReference>
<dbReference type="HOGENOM" id="CLU_001050_1_1_1"/>
<feature type="domain" description="DUF6603" evidence="2">
    <location>
        <begin position="885"/>
        <end position="1375"/>
    </location>
</feature>
<dbReference type="RefSeq" id="XP_007671574.1">
    <property type="nucleotide sequence ID" value="XM_007673384.1"/>
</dbReference>
<evidence type="ECO:0000313" key="4">
    <source>
        <dbReference type="Proteomes" id="UP000011761"/>
    </source>
</evidence>
<feature type="region of interest" description="Disordered" evidence="1">
    <location>
        <begin position="617"/>
        <end position="642"/>
    </location>
</feature>
<reference evidence="3 4" key="1">
    <citation type="journal article" date="2012" name="PLoS Pathog.">
        <title>Diverse lifestyles and strategies of plant pathogenesis encoded in the genomes of eighteen Dothideomycetes fungi.</title>
        <authorList>
            <person name="Ohm R.A."/>
            <person name="Feau N."/>
            <person name="Henrissat B."/>
            <person name="Schoch C.L."/>
            <person name="Horwitz B.A."/>
            <person name="Barry K.W."/>
            <person name="Condon B.J."/>
            <person name="Copeland A.C."/>
            <person name="Dhillon B."/>
            <person name="Glaser F."/>
            <person name="Hesse C.N."/>
            <person name="Kosti I."/>
            <person name="LaButti K."/>
            <person name="Lindquist E.A."/>
            <person name="Lucas S."/>
            <person name="Salamov A.A."/>
            <person name="Bradshaw R.E."/>
            <person name="Ciuffetti L."/>
            <person name="Hamelin R.C."/>
            <person name="Kema G.H.J."/>
            <person name="Lawrence C."/>
            <person name="Scott J.A."/>
            <person name="Spatafora J.W."/>
            <person name="Turgeon B.G."/>
            <person name="de Wit P.J.G.M."/>
            <person name="Zhong S."/>
            <person name="Goodwin S.B."/>
            <person name="Grigoriev I.V."/>
        </authorList>
    </citation>
    <scope>NUCLEOTIDE SEQUENCE [LARGE SCALE GENOMIC DNA]</scope>
    <source>
        <strain evidence="3 4">UAMH 10762</strain>
    </source>
</reference>
<dbReference type="eggNOG" id="ENOG502R9QD">
    <property type="taxonomic scope" value="Eukaryota"/>
</dbReference>
<dbReference type="EMBL" id="KB445550">
    <property type="protein sequence ID" value="EMD00390.1"/>
    <property type="molecule type" value="Genomic_DNA"/>
</dbReference>
<sequence>MAAIQGDPFLKPGTAVNTISSSNNWATILANEGLSVTETTDANVTDVGGSKLANVSLASGSIPGVVYASELNYDYFLETYPESIAGQQWNAAWAGDSGGSGVLLLRAPVNPATGPTLRAVLQTFKVDLSSGSKIAHLVNAIDTSNALTIVVSAPKAAVSDAAPTSGLWCVVDVDTYQITQRVAFDFQSSIIQSLVSWIEKELTITVNPSALAQAKPQVIATTSTGYQINAQRGLGQQTSTPQISFTFTMGQFQLYLDLTAQTLSVTLTPTTGMSVISMVTSAFASAPDAPTSSMPDDTQTNDPFVAFFGNSFYPWYLQLSRDTDNRTASIDWAVGVLIVKQTTGGPLIIGLTYDSASKTFFGQLITHDYLYNPVNLRSPLYDARYNVMNTIILALGTHDLSAIKDGIDLWALVSPQSIPPKEIPHFLTDCEVSLTKFGDGTTEQPKTSMFSFAAALSLDGDERYGSSVPTGFSWTTASVNVVLQSVANQDTLYSINVSSSFEFKATSGGEAATALITVLYNNFSGPSTWLLTSSINDLSVGLLSDFFDPTVRGGAMAILDKLTLRSLNIVYAYSSGVASSFFMFGVLLLGELELDLLFQYVGTESKDKEATAYDTVMGSKDGKGSLPPAAQGSSNIPENSASKRLPSGTKYFLFEAKLRTTSTASTIGSVLESIVPGSSTALPQFVSGIPIDPTGSGHDLADLVFKHDSETGSTLCVSVNIAGFEFDFVQFKTIASPDNKTPASIKRLLRFTCDKIPMMNDVPLIKQLPQPFDSFQYLWVSDDQTVLAKQGITKADLANLPSPPVPPIQYKKAKKDDDNPEDVVLAVGHHFVVIVSGKVVLDHVFGSAAAAPPMPTEVDLTSTNVVTNSSEVAPSTEGNPTKGDVQLKAGPLSVSAISFQVKTGHLLISLDASLNLGAISMSVVGFTIDVDLNKIKLNDLSSLTAAAVGDTIEKVHISLHGLAVGLERGPITLNGVFEHEGDAAVEVYRGGVAVGFKSWQILAVGEYKIIKQPTAYRAVFVYGKLDGPLVELEFATISGVRLGFGYNYMIRMPTVNELYSFPFISDTGLSGAGNDPMVVLNAITAGPSPFVSASEGSMWFCAGMTITAFDLVTLTAVLMLEITTSADSTSTAAASEGVVMALLADGIFQMEPLAPPEATLFYIEIVLKVELNFAQGYIAADAALAPASHVYVPQAHLTGAASFYSWFGSNPYAGDWVVSVGGYARSYTPPPHYPVPDRIQLSFVVGDNIQIIGTGYVAVTPRCAMAGGTLHLSLGVGPVSAYADVVMDAFINFKPFHFHASISLSVGIECEIDILFIHIHVSVHVGADLVLWGPNEFGGTAHVDFWFFGFDIAFGGGETQATDPVSLIDFLGLLQTGGPQSAPRSTDAISGSPNDDNIALHKWTVEAGLIPAEAPAAAADNSFPNTGTTYVWDVDPASLVMRVDVNFALTEARFATSLDGSSSDLIAVVDKTVSGVYAMPMHSQQPADSVLTITIAKDNIIQKDWRAELVFKPGPPALWSHTAWTSADDPLWAAVSGGPQPAAVRDGNLPASLALALGVRLYAPEPMRARSKIVRFDVSSANVAVLHATKDVALEVDDLALAAALFEPTETRLETRWIDFGNALAAVQNDTRLNLAQIRGALASQISDTLEWDIRPVGASVDDPDALDAQWILLGLSPARLAADLGRQWPELPFVAVTA</sequence>
<protein>
    <recommendedName>
        <fullName evidence="2">DUF6603 domain-containing protein</fullName>
    </recommendedName>
</protein>
<dbReference type="GeneID" id="19110764"/>
<accession>M2NLM1</accession>
<organism evidence="3 4">
    <name type="scientific">Baudoinia panamericana (strain UAMH 10762)</name>
    <name type="common">Angels' share fungus</name>
    <name type="synonym">Baudoinia compniacensis (strain UAMH 10762)</name>
    <dbReference type="NCBI Taxonomy" id="717646"/>
    <lineage>
        <taxon>Eukaryota</taxon>
        <taxon>Fungi</taxon>
        <taxon>Dikarya</taxon>
        <taxon>Ascomycota</taxon>
        <taxon>Pezizomycotina</taxon>
        <taxon>Dothideomycetes</taxon>
        <taxon>Dothideomycetidae</taxon>
        <taxon>Mycosphaerellales</taxon>
        <taxon>Teratosphaeriaceae</taxon>
        <taxon>Baudoinia</taxon>
    </lineage>
</organism>
<proteinExistence type="predicted"/>
<evidence type="ECO:0000313" key="3">
    <source>
        <dbReference type="EMBL" id="EMD00390.1"/>
    </source>
</evidence>
<name>M2NLM1_BAUPA</name>
<dbReference type="STRING" id="717646.M2NLM1"/>
<dbReference type="Pfam" id="PF20248">
    <property type="entry name" value="DUF6603"/>
    <property type="match status" value="1"/>
</dbReference>
<evidence type="ECO:0000256" key="1">
    <source>
        <dbReference type="SAM" id="MobiDB-lite"/>
    </source>
</evidence>
<dbReference type="OrthoDB" id="5352492at2759"/>
<keyword evidence="4" id="KW-1185">Reference proteome</keyword>